<gene>
    <name evidence="1" type="ORF">A3F35_02315</name>
</gene>
<dbReference type="Proteomes" id="UP000178068">
    <property type="component" value="Unassembled WGS sequence"/>
</dbReference>
<reference evidence="1 2" key="1">
    <citation type="journal article" date="2016" name="Nat. Commun.">
        <title>Thousands of microbial genomes shed light on interconnected biogeochemical processes in an aquifer system.</title>
        <authorList>
            <person name="Anantharaman K."/>
            <person name="Brown C.T."/>
            <person name="Hug L.A."/>
            <person name="Sharon I."/>
            <person name="Castelle C.J."/>
            <person name="Probst A.J."/>
            <person name="Thomas B.C."/>
            <person name="Singh A."/>
            <person name="Wilkins M.J."/>
            <person name="Karaoz U."/>
            <person name="Brodie E.L."/>
            <person name="Williams K.H."/>
            <person name="Hubbard S.S."/>
            <person name="Banfield J.F."/>
        </authorList>
    </citation>
    <scope>NUCLEOTIDE SEQUENCE [LARGE SCALE GENOMIC DNA]</scope>
</reference>
<dbReference type="AlphaFoldDB" id="A0A1G1WPM9"/>
<comment type="caution">
    <text evidence="1">The sequence shown here is derived from an EMBL/GenBank/DDBJ whole genome shotgun (WGS) entry which is preliminary data.</text>
</comment>
<sequence length="61" mass="7238">MQDHVKLIPKMSERLEKLEYDMVAVRMATRVTNDSIKLIKIRTEKLEEHETRITKLEQKAA</sequence>
<organism evidence="1 2">
    <name type="scientific">Candidatus Woykebacteria bacterium RIFCSPHIGHO2_12_FULL_45_10</name>
    <dbReference type="NCBI Taxonomy" id="1802603"/>
    <lineage>
        <taxon>Bacteria</taxon>
        <taxon>Candidatus Woykeibacteriota</taxon>
    </lineage>
</organism>
<evidence type="ECO:0000313" key="1">
    <source>
        <dbReference type="EMBL" id="OGY29654.1"/>
    </source>
</evidence>
<proteinExistence type="predicted"/>
<evidence type="ECO:0000313" key="2">
    <source>
        <dbReference type="Proteomes" id="UP000178068"/>
    </source>
</evidence>
<protein>
    <submittedName>
        <fullName evidence="1">Uncharacterized protein</fullName>
    </submittedName>
</protein>
<accession>A0A1G1WPM9</accession>
<dbReference type="EMBL" id="MHCZ01000025">
    <property type="protein sequence ID" value="OGY29654.1"/>
    <property type="molecule type" value="Genomic_DNA"/>
</dbReference>
<name>A0A1G1WPM9_9BACT</name>